<keyword evidence="6" id="KW-0489">Methyltransferase</keyword>
<dbReference type="Gene3D" id="3.40.50.150">
    <property type="entry name" value="Vaccinia Virus protein VP39"/>
    <property type="match status" value="1"/>
</dbReference>
<dbReference type="Proteomes" id="UP000669179">
    <property type="component" value="Unassembled WGS sequence"/>
</dbReference>
<evidence type="ECO:0000259" key="5">
    <source>
        <dbReference type="Pfam" id="PF13649"/>
    </source>
</evidence>
<dbReference type="GO" id="GO:0032259">
    <property type="term" value="P:methylation"/>
    <property type="evidence" value="ECO:0007669"/>
    <property type="project" value="UniProtKB-KW"/>
</dbReference>
<organism evidence="6 7">
    <name type="scientific">Actinomadura barringtoniae</name>
    <dbReference type="NCBI Taxonomy" id="1427535"/>
    <lineage>
        <taxon>Bacteria</taxon>
        <taxon>Bacillati</taxon>
        <taxon>Actinomycetota</taxon>
        <taxon>Actinomycetes</taxon>
        <taxon>Streptosporangiales</taxon>
        <taxon>Thermomonosporaceae</taxon>
        <taxon>Actinomadura</taxon>
    </lineage>
</organism>
<dbReference type="RefSeq" id="WP_208262346.1">
    <property type="nucleotide sequence ID" value="NZ_JAGEOJ010000024.1"/>
</dbReference>
<dbReference type="GO" id="GO:0008168">
    <property type="term" value="F:methyltransferase activity"/>
    <property type="evidence" value="ECO:0007669"/>
    <property type="project" value="UniProtKB-KW"/>
</dbReference>
<dbReference type="PRINTS" id="PR00368">
    <property type="entry name" value="FADPNR"/>
</dbReference>
<dbReference type="AlphaFoldDB" id="A0A939PQ90"/>
<dbReference type="EMBL" id="JAGEOJ010000024">
    <property type="protein sequence ID" value="MBO2454169.1"/>
    <property type="molecule type" value="Genomic_DNA"/>
</dbReference>
<sequence>MTEIFDVAVIGGGAAGLSGAVVLGRSRRSVVVIDAGSPRNAPAEGVHGFLSRDGIGPRELVEIGRTEVERYGGVVVPGTAVAARRTDGPFEVRLDDGRSIEARRLLVTTGLADELPDVPGVAERWGRDVVHCPYCHGWEVRDQPVAVLAINTDLAVHQAMMFRQLTPDVTFLQHTAAAPSEEQAAQLNAWGIEVIAGIVESVEVAEDRISGARLGDGSVVACSAVVVVPRMVANSGVLAGLGLSPAPHPMGFGESIAADPTGLTEAPGVWVAGNAADLTAQVVSSASGGAAAGAAINADLIAEDTRLALKVLSRDYWDERYGSGKRGTGDKPNPQVAAAAADLPAGTALDVGSGTGTDSIWLASRGWKVTGVDLSDVALERAARRAAEAGVDVTWHQADLADWEPGAAEFDLVSAQYIHLPRPVREALHRRLAASVRPGGTLLIVGHHPADLEQPVRYPRLPHLMFTGEEIASVLDPAEWDVTVSAPERSVEHDGHKLTLTDAVMRAVRRPT</sequence>
<keyword evidence="1" id="KW-0285">Flavoprotein</keyword>
<dbReference type="InterPro" id="IPR023753">
    <property type="entry name" value="FAD/NAD-binding_dom"/>
</dbReference>
<comment type="caution">
    <text evidence="6">The sequence shown here is derived from an EMBL/GenBank/DDBJ whole genome shotgun (WGS) entry which is preliminary data.</text>
</comment>
<dbReference type="SUPFAM" id="SSF51905">
    <property type="entry name" value="FAD/NAD(P)-binding domain"/>
    <property type="match status" value="1"/>
</dbReference>
<keyword evidence="6" id="KW-0808">Transferase</keyword>
<dbReference type="InterPro" id="IPR041698">
    <property type="entry name" value="Methyltransf_25"/>
</dbReference>
<dbReference type="GO" id="GO:0004791">
    <property type="term" value="F:thioredoxin-disulfide reductase (NADPH) activity"/>
    <property type="evidence" value="ECO:0007669"/>
    <property type="project" value="UniProtKB-EC"/>
</dbReference>
<dbReference type="Gene3D" id="3.50.50.60">
    <property type="entry name" value="FAD/NAD(P)-binding domain"/>
    <property type="match status" value="2"/>
</dbReference>
<dbReference type="Pfam" id="PF07992">
    <property type="entry name" value="Pyr_redox_2"/>
    <property type="match status" value="1"/>
</dbReference>
<dbReference type="InterPro" id="IPR029063">
    <property type="entry name" value="SAM-dependent_MTases_sf"/>
</dbReference>
<dbReference type="InterPro" id="IPR050097">
    <property type="entry name" value="Ferredoxin-NADP_redctase_2"/>
</dbReference>
<evidence type="ECO:0000256" key="3">
    <source>
        <dbReference type="ARBA" id="ARBA00048132"/>
    </source>
</evidence>
<dbReference type="SUPFAM" id="SSF53335">
    <property type="entry name" value="S-adenosyl-L-methionine-dependent methyltransferases"/>
    <property type="match status" value="1"/>
</dbReference>
<accession>A0A939PQ90</accession>
<protein>
    <submittedName>
        <fullName evidence="6">Methyltransferase domain-containing protein</fullName>
    </submittedName>
</protein>
<evidence type="ECO:0000313" key="6">
    <source>
        <dbReference type="EMBL" id="MBO2454169.1"/>
    </source>
</evidence>
<proteinExistence type="predicted"/>
<dbReference type="PRINTS" id="PR00469">
    <property type="entry name" value="PNDRDTASEII"/>
</dbReference>
<feature type="domain" description="Methyltransferase" evidence="5">
    <location>
        <begin position="349"/>
        <end position="440"/>
    </location>
</feature>
<dbReference type="PANTHER" id="PTHR48105">
    <property type="entry name" value="THIOREDOXIN REDUCTASE 1-RELATED-RELATED"/>
    <property type="match status" value="1"/>
</dbReference>
<dbReference type="CDD" id="cd02440">
    <property type="entry name" value="AdoMet_MTases"/>
    <property type="match status" value="1"/>
</dbReference>
<keyword evidence="7" id="KW-1185">Reference proteome</keyword>
<gene>
    <name evidence="6" type="ORF">J4573_44275</name>
</gene>
<evidence type="ECO:0000259" key="4">
    <source>
        <dbReference type="Pfam" id="PF07992"/>
    </source>
</evidence>
<reference evidence="6" key="1">
    <citation type="submission" date="2021-03" db="EMBL/GenBank/DDBJ databases">
        <authorList>
            <person name="Kanchanasin P."/>
            <person name="Saeng-In P."/>
            <person name="Phongsopitanun W."/>
            <person name="Yuki M."/>
            <person name="Kudo T."/>
            <person name="Ohkuma M."/>
            <person name="Tanasupawat S."/>
        </authorList>
    </citation>
    <scope>NUCLEOTIDE SEQUENCE</scope>
    <source>
        <strain evidence="6">GKU 128</strain>
    </source>
</reference>
<dbReference type="InterPro" id="IPR036188">
    <property type="entry name" value="FAD/NAD-bd_sf"/>
</dbReference>
<evidence type="ECO:0000256" key="2">
    <source>
        <dbReference type="ARBA" id="ARBA00023002"/>
    </source>
</evidence>
<dbReference type="Pfam" id="PF13649">
    <property type="entry name" value="Methyltransf_25"/>
    <property type="match status" value="1"/>
</dbReference>
<comment type="catalytic activity">
    <reaction evidence="3">
        <text>[thioredoxin]-dithiol + NADP(+) = [thioredoxin]-disulfide + NADPH + H(+)</text>
        <dbReference type="Rhea" id="RHEA:20345"/>
        <dbReference type="Rhea" id="RHEA-COMP:10698"/>
        <dbReference type="Rhea" id="RHEA-COMP:10700"/>
        <dbReference type="ChEBI" id="CHEBI:15378"/>
        <dbReference type="ChEBI" id="CHEBI:29950"/>
        <dbReference type="ChEBI" id="CHEBI:50058"/>
        <dbReference type="ChEBI" id="CHEBI:57783"/>
        <dbReference type="ChEBI" id="CHEBI:58349"/>
        <dbReference type="EC" id="1.8.1.9"/>
    </reaction>
</comment>
<evidence type="ECO:0000256" key="1">
    <source>
        <dbReference type="ARBA" id="ARBA00022630"/>
    </source>
</evidence>
<evidence type="ECO:0000313" key="7">
    <source>
        <dbReference type="Proteomes" id="UP000669179"/>
    </source>
</evidence>
<feature type="domain" description="FAD/NAD(P)-binding" evidence="4">
    <location>
        <begin position="5"/>
        <end position="286"/>
    </location>
</feature>
<keyword evidence="2" id="KW-0560">Oxidoreductase</keyword>
<name>A0A939PQ90_9ACTN</name>